<dbReference type="STRING" id="28042.GU90_00920"/>
<dbReference type="RefSeq" id="WP_029721150.1">
    <property type="nucleotide sequence ID" value="NZ_JAJUIW010000029.1"/>
</dbReference>
<feature type="chain" id="PRO_5038915610" evidence="2">
    <location>
        <begin position="18"/>
        <end position="261"/>
    </location>
</feature>
<dbReference type="InterPro" id="IPR001320">
    <property type="entry name" value="Iontro_rcpt_C"/>
</dbReference>
<accession>A0A073B329</accession>
<gene>
    <name evidence="5" type="ORF">GU90_00920</name>
</gene>
<dbReference type="PANTHER" id="PTHR35936:SF17">
    <property type="entry name" value="ARGININE-BINDING EXTRACELLULAR PROTEIN ARTP"/>
    <property type="match status" value="1"/>
</dbReference>
<dbReference type="Pfam" id="PF00497">
    <property type="entry name" value="SBP_bac_3"/>
    <property type="match status" value="1"/>
</dbReference>
<keyword evidence="6" id="KW-1185">Reference proteome</keyword>
<evidence type="ECO:0000259" key="3">
    <source>
        <dbReference type="SMART" id="SM00062"/>
    </source>
</evidence>
<feature type="signal peptide" evidence="2">
    <location>
        <begin position="1"/>
        <end position="17"/>
    </location>
</feature>
<evidence type="ECO:0000259" key="4">
    <source>
        <dbReference type="SMART" id="SM00079"/>
    </source>
</evidence>
<dbReference type="CDD" id="cd13624">
    <property type="entry name" value="PBP2_Arg_Lys_His"/>
    <property type="match status" value="1"/>
</dbReference>
<proteinExistence type="predicted"/>
<evidence type="ECO:0000256" key="1">
    <source>
        <dbReference type="ARBA" id="ARBA00022729"/>
    </source>
</evidence>
<organism evidence="5 6">
    <name type="scientific">Saccharopolyspora rectivirgula</name>
    <dbReference type="NCBI Taxonomy" id="28042"/>
    <lineage>
        <taxon>Bacteria</taxon>
        <taxon>Bacillati</taxon>
        <taxon>Actinomycetota</taxon>
        <taxon>Actinomycetes</taxon>
        <taxon>Pseudonocardiales</taxon>
        <taxon>Pseudonocardiaceae</taxon>
        <taxon>Saccharopolyspora</taxon>
    </lineage>
</organism>
<dbReference type="EMBL" id="JNVU01000004">
    <property type="protein sequence ID" value="KEI45976.1"/>
    <property type="molecule type" value="Genomic_DNA"/>
</dbReference>
<sequence length="261" mass="28126">MASLPALVLAMAVTGCAEPTTGGGGTADGGVEVVEEGYLTTCTHLDYKPFQFHDQGKIVGFDVDLVDAIAREMGLQQKIQDTPFEGIQSGEVLNTRQCDVAAAAISITPTREENFDFSDPYFEATQALVAKKGSGIRNLADLRGKRVGVQLATTGEQYANENKDANGYEVAQYEDLPLMVSAVQTDQVAAAINDNSVLADFVKNNPELEIVNEFSTGDQYGIGVAEGNTALREQINQALQKIKDSGEYDQIYQKWFGTAPQ</sequence>
<keyword evidence="1 2" id="KW-0732">Signal</keyword>
<dbReference type="OrthoDB" id="8454826at2"/>
<dbReference type="AlphaFoldDB" id="A0A073B329"/>
<dbReference type="PANTHER" id="PTHR35936">
    <property type="entry name" value="MEMBRANE-BOUND LYTIC MUREIN TRANSGLYCOSYLASE F"/>
    <property type="match status" value="1"/>
</dbReference>
<name>A0A073B329_9PSEU</name>
<dbReference type="InterPro" id="IPR001638">
    <property type="entry name" value="Solute-binding_3/MltF_N"/>
</dbReference>
<dbReference type="GO" id="GO:0015276">
    <property type="term" value="F:ligand-gated monoatomic ion channel activity"/>
    <property type="evidence" value="ECO:0007669"/>
    <property type="project" value="InterPro"/>
</dbReference>
<feature type="domain" description="Solute-binding protein family 3/N-terminal" evidence="3">
    <location>
        <begin position="38"/>
        <end position="259"/>
    </location>
</feature>
<feature type="domain" description="Ionotropic glutamate receptor C-terminal" evidence="4">
    <location>
        <begin position="39"/>
        <end position="258"/>
    </location>
</feature>
<evidence type="ECO:0000256" key="2">
    <source>
        <dbReference type="SAM" id="SignalP"/>
    </source>
</evidence>
<dbReference type="SUPFAM" id="SSF53850">
    <property type="entry name" value="Periplasmic binding protein-like II"/>
    <property type="match status" value="1"/>
</dbReference>
<dbReference type="SMART" id="SM00079">
    <property type="entry name" value="PBPe"/>
    <property type="match status" value="1"/>
</dbReference>
<dbReference type="GO" id="GO:0016020">
    <property type="term" value="C:membrane"/>
    <property type="evidence" value="ECO:0007669"/>
    <property type="project" value="InterPro"/>
</dbReference>
<dbReference type="eggNOG" id="COG0834">
    <property type="taxonomic scope" value="Bacteria"/>
</dbReference>
<dbReference type="SMART" id="SM00062">
    <property type="entry name" value="PBPb"/>
    <property type="match status" value="1"/>
</dbReference>
<comment type="caution">
    <text evidence="5">The sequence shown here is derived from an EMBL/GenBank/DDBJ whole genome shotgun (WGS) entry which is preliminary data.</text>
</comment>
<dbReference type="Proteomes" id="UP000031419">
    <property type="component" value="Unassembled WGS sequence"/>
</dbReference>
<evidence type="ECO:0000313" key="6">
    <source>
        <dbReference type="Proteomes" id="UP000031419"/>
    </source>
</evidence>
<dbReference type="Gene3D" id="3.40.190.10">
    <property type="entry name" value="Periplasmic binding protein-like II"/>
    <property type="match status" value="2"/>
</dbReference>
<evidence type="ECO:0000313" key="5">
    <source>
        <dbReference type="EMBL" id="KEI45976.1"/>
    </source>
</evidence>
<protein>
    <submittedName>
        <fullName evidence="5">ABC transporter substrate-binding protein</fullName>
    </submittedName>
</protein>
<reference evidence="5 6" key="1">
    <citation type="submission" date="2014-06" db="EMBL/GenBank/DDBJ databases">
        <title>Saccharopolyspora rectivirgula DSM-43113 Genome sequencing.</title>
        <authorList>
            <person name="Barrera C."/>
            <person name="Millon L."/>
            <person name="Rognon B."/>
            <person name="Zaugg C."/>
            <person name="Monod M."/>
        </authorList>
    </citation>
    <scope>NUCLEOTIDE SEQUENCE [LARGE SCALE GENOMIC DNA]</scope>
    <source>
        <strain evidence="5 6">DSM 43113</strain>
    </source>
</reference>